<proteinExistence type="inferred from homology"/>
<feature type="transmembrane region" description="Helical" evidence="7">
    <location>
        <begin position="329"/>
        <end position="348"/>
    </location>
</feature>
<feature type="transmembrane region" description="Helical" evidence="7">
    <location>
        <begin position="25"/>
        <end position="42"/>
    </location>
</feature>
<name>A0A427TX28_9BACI</name>
<feature type="transmembrane region" description="Helical" evidence="7">
    <location>
        <begin position="107"/>
        <end position="125"/>
    </location>
</feature>
<feature type="transmembrane region" description="Helical" evidence="7">
    <location>
        <begin position="165"/>
        <end position="185"/>
    </location>
</feature>
<evidence type="ECO:0000256" key="4">
    <source>
        <dbReference type="ARBA" id="ARBA00022692"/>
    </source>
</evidence>
<dbReference type="AlphaFoldDB" id="A0A427TX28"/>
<evidence type="ECO:0000256" key="2">
    <source>
        <dbReference type="ARBA" id="ARBA00007977"/>
    </source>
</evidence>
<feature type="transmembrane region" description="Helical" evidence="7">
    <location>
        <begin position="197"/>
        <end position="219"/>
    </location>
</feature>
<comment type="subcellular location">
    <subcellularLocation>
        <location evidence="1">Cell membrane</location>
        <topology evidence="1">Multi-pass membrane protein</topology>
    </subcellularLocation>
</comment>
<keyword evidence="4 7" id="KW-0812">Transmembrane</keyword>
<evidence type="ECO:0000256" key="6">
    <source>
        <dbReference type="ARBA" id="ARBA00023136"/>
    </source>
</evidence>
<keyword evidence="6 7" id="KW-0472">Membrane</keyword>
<dbReference type="OrthoDB" id="9811391at2"/>
<comment type="caution">
    <text evidence="8">The sequence shown here is derived from an EMBL/GenBank/DDBJ whole genome shotgun (WGS) entry which is preliminary data.</text>
</comment>
<evidence type="ECO:0000313" key="9">
    <source>
        <dbReference type="Proteomes" id="UP000279911"/>
    </source>
</evidence>
<feature type="transmembrane region" description="Helical" evidence="7">
    <location>
        <begin position="83"/>
        <end position="101"/>
    </location>
</feature>
<dbReference type="PANTHER" id="PTHR30106">
    <property type="entry name" value="INNER MEMBRANE PROTEIN YEIH-RELATED"/>
    <property type="match status" value="1"/>
</dbReference>
<evidence type="ECO:0000256" key="7">
    <source>
        <dbReference type="SAM" id="Phobius"/>
    </source>
</evidence>
<feature type="transmembrane region" description="Helical" evidence="7">
    <location>
        <begin position="48"/>
        <end position="71"/>
    </location>
</feature>
<dbReference type="EMBL" id="RSFW01000003">
    <property type="protein sequence ID" value="RSD29029.1"/>
    <property type="molecule type" value="Genomic_DNA"/>
</dbReference>
<dbReference type="Pfam" id="PF03601">
    <property type="entry name" value="Cons_hypoth698"/>
    <property type="match status" value="1"/>
</dbReference>
<dbReference type="RefSeq" id="WP_125478462.1">
    <property type="nucleotide sequence ID" value="NZ_RSFW01000003.1"/>
</dbReference>
<dbReference type="GO" id="GO:0005886">
    <property type="term" value="C:plasma membrane"/>
    <property type="evidence" value="ECO:0007669"/>
    <property type="project" value="UniProtKB-SubCell"/>
</dbReference>
<feature type="transmembrane region" description="Helical" evidence="7">
    <location>
        <begin position="137"/>
        <end position="159"/>
    </location>
</feature>
<dbReference type="InterPro" id="IPR018383">
    <property type="entry name" value="UPF0324_pro"/>
</dbReference>
<dbReference type="Proteomes" id="UP000279911">
    <property type="component" value="Unassembled WGS sequence"/>
</dbReference>
<accession>A0A427TX28</accession>
<keyword evidence="3" id="KW-1003">Cell membrane</keyword>
<comment type="similarity">
    <text evidence="2">Belongs to the UPF0324 family.</text>
</comment>
<feature type="transmembrane region" description="Helical" evidence="7">
    <location>
        <begin position="268"/>
        <end position="286"/>
    </location>
</feature>
<reference evidence="9" key="1">
    <citation type="submission" date="2018-12" db="EMBL/GenBank/DDBJ databases">
        <title>Bacillus chawlae sp. nov., Bacillus glennii sp. nov., and Bacillus saganii sp. nov. Isolated from the Vehicle Assembly Building at Kennedy Space Center where the Viking Spacecraft were Assembled.</title>
        <authorList>
            <person name="Seuylemezian A."/>
            <person name="Vaishampayan P."/>
        </authorList>
    </citation>
    <scope>NUCLEOTIDE SEQUENCE [LARGE SCALE GENOMIC DNA]</scope>
    <source>
        <strain evidence="9">DSM 13966</strain>
    </source>
</reference>
<feature type="transmembrane region" description="Helical" evidence="7">
    <location>
        <begin position="231"/>
        <end position="248"/>
    </location>
</feature>
<sequence>MRSLTEIQQPASITPRVSKILKSKYVPGILFLVAIGILSNSLGRDYPLIGGAVIAIVIGILIRQFLGVPAIFEYGINYTLKKLLKLAIILLGFSLSFAQIFKVGLNSLIIVLVAVVAGVFLTYFVGRLFGLQGNIPLLISLGTGICGATAIATTGPIIKAKDEDIVYAVNTIFAFNVLAVLFYPLIGHLLSLPDNQFGVWAGTAIHDTSSVVAAGYSYSNTAGDASVVVKLIRTLMLVPVAVILSIYISIKSAKMDRGANQVKISKVFPFFIIIFAGAAALNTIAPLPKTFVDTTADLAKFIILMVMASVGLGTNFIKIKSVGIRPLIVGLLSSVIMGSISLILVKVLF</sequence>
<organism evidence="8 9">
    <name type="scientific">Mesobacillus subterraneus</name>
    <dbReference type="NCBI Taxonomy" id="285983"/>
    <lineage>
        <taxon>Bacteria</taxon>
        <taxon>Bacillati</taxon>
        <taxon>Bacillota</taxon>
        <taxon>Bacilli</taxon>
        <taxon>Bacillales</taxon>
        <taxon>Bacillaceae</taxon>
        <taxon>Mesobacillus</taxon>
    </lineage>
</organism>
<evidence type="ECO:0000313" key="8">
    <source>
        <dbReference type="EMBL" id="RSD29029.1"/>
    </source>
</evidence>
<keyword evidence="5 7" id="KW-1133">Transmembrane helix</keyword>
<evidence type="ECO:0000256" key="5">
    <source>
        <dbReference type="ARBA" id="ARBA00022989"/>
    </source>
</evidence>
<feature type="transmembrane region" description="Helical" evidence="7">
    <location>
        <begin position="298"/>
        <end position="317"/>
    </location>
</feature>
<protein>
    <submittedName>
        <fullName evidence="8">Putative sulfate exporter family transporter</fullName>
    </submittedName>
</protein>
<evidence type="ECO:0000256" key="1">
    <source>
        <dbReference type="ARBA" id="ARBA00004651"/>
    </source>
</evidence>
<evidence type="ECO:0000256" key="3">
    <source>
        <dbReference type="ARBA" id="ARBA00022475"/>
    </source>
</evidence>
<dbReference type="PANTHER" id="PTHR30106:SF1">
    <property type="entry name" value="UPF0324 MEMBRANE PROTEIN FN0533"/>
    <property type="match status" value="1"/>
</dbReference>
<gene>
    <name evidence="8" type="ORF">EJA10_02665</name>
</gene>